<dbReference type="InterPro" id="IPR049730">
    <property type="entry name" value="SNF2/RAD54-like_C"/>
</dbReference>
<dbReference type="Pfam" id="PF00176">
    <property type="entry name" value="SNF2-rel_dom"/>
    <property type="match status" value="1"/>
</dbReference>
<dbReference type="SUPFAM" id="SSF52540">
    <property type="entry name" value="P-loop containing nucleoside triphosphate hydrolases"/>
    <property type="match status" value="1"/>
</dbReference>
<dbReference type="Pfam" id="PF00271">
    <property type="entry name" value="Helicase_C"/>
    <property type="match status" value="1"/>
</dbReference>
<dbReference type="PANTHER" id="PTHR45626">
    <property type="entry name" value="TRANSCRIPTION TERMINATION FACTOR 2-RELATED"/>
    <property type="match status" value="1"/>
</dbReference>
<evidence type="ECO:0000256" key="4">
    <source>
        <dbReference type="SAM" id="MobiDB-lite"/>
    </source>
</evidence>
<dbReference type="InterPro" id="IPR027417">
    <property type="entry name" value="P-loop_NTPase"/>
</dbReference>
<dbReference type="InterPro" id="IPR001650">
    <property type="entry name" value="Helicase_C-like"/>
</dbReference>
<feature type="region of interest" description="Disordered" evidence="4">
    <location>
        <begin position="282"/>
        <end position="304"/>
    </location>
</feature>
<feature type="domain" description="SNF2 N-terminal" evidence="5">
    <location>
        <begin position="124"/>
        <end position="257"/>
    </location>
</feature>
<accession>A0ABR2ZIK1</accession>
<evidence type="ECO:0000256" key="3">
    <source>
        <dbReference type="ARBA" id="ARBA00022840"/>
    </source>
</evidence>
<evidence type="ECO:0000313" key="8">
    <source>
        <dbReference type="Proteomes" id="UP001437256"/>
    </source>
</evidence>
<evidence type="ECO:0008006" key="9">
    <source>
        <dbReference type="Google" id="ProtNLM"/>
    </source>
</evidence>
<proteinExistence type="predicted"/>
<dbReference type="InterPro" id="IPR050628">
    <property type="entry name" value="SNF2_RAD54_helicase_TF"/>
</dbReference>
<gene>
    <name evidence="7" type="ORF">AAF712_012422</name>
</gene>
<evidence type="ECO:0000256" key="1">
    <source>
        <dbReference type="ARBA" id="ARBA00022741"/>
    </source>
</evidence>
<dbReference type="Gene3D" id="3.40.50.300">
    <property type="entry name" value="P-loop containing nucleotide triphosphate hydrolases"/>
    <property type="match status" value="1"/>
</dbReference>
<keyword evidence="3" id="KW-0067">ATP-binding</keyword>
<evidence type="ECO:0000259" key="6">
    <source>
        <dbReference type="Pfam" id="PF00271"/>
    </source>
</evidence>
<sequence>MLDHRRRPTWEELQLGSASVNVGDAFNSVHQFSIPVLVHPENHARPGPSRPFEELEVFEDFDMEPSLGQSLEHTKEQDPDNLRYVGVGEYELKPHQISGIAWMLSKENKDALTGGGIVADKVGQNTVYDVYSLLLVLNPPNIEDFRRQIELMAVNGDSPLVETARRKLRALLRPLLLRRLRNDKVDGENILHLKPYSKRPPREIATCELDANERIVYEMLQDCICDILKHFGHREWSTKCVFVLILRLRQACLHPRLLLGPLQRDAEEPLDGEEMCELNEASQYSDGGASEMAKTSRKTGEAMGYPQSCKCGLAQDTSIKQDEGRTNNPGKGPRRREDDRVFDVPELLKTLLREVLECDAYKFKCVQYDGSMDRKSRDAALDAIKRGTGGVNIILMSMMAGSSAECNHVIFTDIWWNPAVEVSTYRSGAMRYPPSQLTTRKVYVHKLVAKNTIESRILAVQQGKRELAKKVLARGRNEEMGNITLEELRAPATGKTS</sequence>
<feature type="domain" description="Helicase C-terminal" evidence="6">
    <location>
        <begin position="354"/>
        <end position="421"/>
    </location>
</feature>
<keyword evidence="2" id="KW-0378">Hydrolase</keyword>
<organism evidence="7 8">
    <name type="scientific">Marasmius tenuissimus</name>
    <dbReference type="NCBI Taxonomy" id="585030"/>
    <lineage>
        <taxon>Eukaryota</taxon>
        <taxon>Fungi</taxon>
        <taxon>Dikarya</taxon>
        <taxon>Basidiomycota</taxon>
        <taxon>Agaricomycotina</taxon>
        <taxon>Agaricomycetes</taxon>
        <taxon>Agaricomycetidae</taxon>
        <taxon>Agaricales</taxon>
        <taxon>Marasmiineae</taxon>
        <taxon>Marasmiaceae</taxon>
        <taxon>Marasmius</taxon>
    </lineage>
</organism>
<dbReference type="InterPro" id="IPR000330">
    <property type="entry name" value="SNF2_N"/>
</dbReference>
<keyword evidence="1" id="KW-0547">Nucleotide-binding</keyword>
<reference evidence="7 8" key="1">
    <citation type="submission" date="2024-05" db="EMBL/GenBank/DDBJ databases">
        <title>A draft genome resource for the thread blight pathogen Marasmius tenuissimus strain MS-2.</title>
        <authorList>
            <person name="Yulfo-Soto G.E."/>
            <person name="Baruah I.K."/>
            <person name="Amoako-Attah I."/>
            <person name="Bukari Y."/>
            <person name="Meinhardt L.W."/>
            <person name="Bailey B.A."/>
            <person name="Cohen S.P."/>
        </authorList>
    </citation>
    <scope>NUCLEOTIDE SEQUENCE [LARGE SCALE GENOMIC DNA]</scope>
    <source>
        <strain evidence="7 8">MS-2</strain>
    </source>
</reference>
<feature type="region of interest" description="Disordered" evidence="4">
    <location>
        <begin position="320"/>
        <end position="339"/>
    </location>
</feature>
<dbReference type="CDD" id="cd18793">
    <property type="entry name" value="SF2_C_SNF"/>
    <property type="match status" value="1"/>
</dbReference>
<dbReference type="Proteomes" id="UP001437256">
    <property type="component" value="Unassembled WGS sequence"/>
</dbReference>
<keyword evidence="8" id="KW-1185">Reference proteome</keyword>
<dbReference type="EMBL" id="JBBXMP010000161">
    <property type="protein sequence ID" value="KAL0060779.1"/>
    <property type="molecule type" value="Genomic_DNA"/>
</dbReference>
<evidence type="ECO:0000313" key="7">
    <source>
        <dbReference type="EMBL" id="KAL0060779.1"/>
    </source>
</evidence>
<evidence type="ECO:0000256" key="2">
    <source>
        <dbReference type="ARBA" id="ARBA00022801"/>
    </source>
</evidence>
<protein>
    <recommendedName>
        <fullName evidence="9">Helicase C-terminal domain-containing protein</fullName>
    </recommendedName>
</protein>
<name>A0ABR2ZIK1_9AGAR</name>
<dbReference type="PANTHER" id="PTHR45626:SF14">
    <property type="entry name" value="ATP-DEPENDENT DNA HELICASE (EUROFUNG)"/>
    <property type="match status" value="1"/>
</dbReference>
<evidence type="ECO:0000259" key="5">
    <source>
        <dbReference type="Pfam" id="PF00176"/>
    </source>
</evidence>
<comment type="caution">
    <text evidence="7">The sequence shown here is derived from an EMBL/GenBank/DDBJ whole genome shotgun (WGS) entry which is preliminary data.</text>
</comment>